<feature type="region of interest" description="Disordered" evidence="1">
    <location>
        <begin position="330"/>
        <end position="371"/>
    </location>
</feature>
<dbReference type="Proteomes" id="UP000000305">
    <property type="component" value="Unassembled WGS sequence"/>
</dbReference>
<dbReference type="HOGENOM" id="CLU_746526_0_0_1"/>
<dbReference type="AlphaFoldDB" id="E9HR03"/>
<evidence type="ECO:0000256" key="1">
    <source>
        <dbReference type="SAM" id="MobiDB-lite"/>
    </source>
</evidence>
<proteinExistence type="predicted"/>
<dbReference type="EMBL" id="GL732729">
    <property type="protein sequence ID" value="EFX65816.1"/>
    <property type="molecule type" value="Genomic_DNA"/>
</dbReference>
<evidence type="ECO:0000313" key="3">
    <source>
        <dbReference type="Proteomes" id="UP000000305"/>
    </source>
</evidence>
<dbReference type="KEGG" id="dpx:DAPPUDRAFT_116933"/>
<keyword evidence="3" id="KW-1185">Reference proteome</keyword>
<reference evidence="2 3" key="1">
    <citation type="journal article" date="2011" name="Science">
        <title>The ecoresponsive genome of Daphnia pulex.</title>
        <authorList>
            <person name="Colbourne J.K."/>
            <person name="Pfrender M.E."/>
            <person name="Gilbert D."/>
            <person name="Thomas W.K."/>
            <person name="Tucker A."/>
            <person name="Oakley T.H."/>
            <person name="Tokishita S."/>
            <person name="Aerts A."/>
            <person name="Arnold G.J."/>
            <person name="Basu M.K."/>
            <person name="Bauer D.J."/>
            <person name="Caceres C.E."/>
            <person name="Carmel L."/>
            <person name="Casola C."/>
            <person name="Choi J.H."/>
            <person name="Detter J.C."/>
            <person name="Dong Q."/>
            <person name="Dusheyko S."/>
            <person name="Eads B.D."/>
            <person name="Frohlich T."/>
            <person name="Geiler-Samerotte K.A."/>
            <person name="Gerlach D."/>
            <person name="Hatcher P."/>
            <person name="Jogdeo S."/>
            <person name="Krijgsveld J."/>
            <person name="Kriventseva E.V."/>
            <person name="Kultz D."/>
            <person name="Laforsch C."/>
            <person name="Lindquist E."/>
            <person name="Lopez J."/>
            <person name="Manak J.R."/>
            <person name="Muller J."/>
            <person name="Pangilinan J."/>
            <person name="Patwardhan R.P."/>
            <person name="Pitluck S."/>
            <person name="Pritham E.J."/>
            <person name="Rechtsteiner A."/>
            <person name="Rho M."/>
            <person name="Rogozin I.B."/>
            <person name="Sakarya O."/>
            <person name="Salamov A."/>
            <person name="Schaack S."/>
            <person name="Shapiro H."/>
            <person name="Shiga Y."/>
            <person name="Skalitzky C."/>
            <person name="Smith Z."/>
            <person name="Souvorov A."/>
            <person name="Sung W."/>
            <person name="Tang Z."/>
            <person name="Tsuchiya D."/>
            <person name="Tu H."/>
            <person name="Vos H."/>
            <person name="Wang M."/>
            <person name="Wolf Y.I."/>
            <person name="Yamagata H."/>
            <person name="Yamada T."/>
            <person name="Ye Y."/>
            <person name="Shaw J.R."/>
            <person name="Andrews J."/>
            <person name="Crease T.J."/>
            <person name="Tang H."/>
            <person name="Lucas S.M."/>
            <person name="Robertson H.M."/>
            <person name="Bork P."/>
            <person name="Koonin E.V."/>
            <person name="Zdobnov E.M."/>
            <person name="Grigoriev I.V."/>
            <person name="Lynch M."/>
            <person name="Boore J.L."/>
        </authorList>
    </citation>
    <scope>NUCLEOTIDE SEQUENCE [LARGE SCALE GENOMIC DNA]</scope>
</reference>
<gene>
    <name evidence="2" type="ORF">DAPPUDRAFT_116933</name>
</gene>
<accession>E9HR03</accession>
<dbReference type="InParanoid" id="E9HR03"/>
<name>E9HR03_DAPPU</name>
<evidence type="ECO:0000313" key="2">
    <source>
        <dbReference type="EMBL" id="EFX65816.1"/>
    </source>
</evidence>
<dbReference type="Gene3D" id="1.10.10.2590">
    <property type="entry name" value="BEN domain"/>
    <property type="match status" value="1"/>
</dbReference>
<dbReference type="OrthoDB" id="6365022at2759"/>
<sequence length="371" mass="40956">MPITKGTAASSAVSSTTTSTASMAATSMAAASMAAAASARAKYAIAASCNAWIFFVFLLLPLERLSFFFFSSLLNLRGMMELRSWTHLDDCNVNCQLASFFLGRMNQQLQRKFLPRGTFVSETAGQRDEMAVDIGSFSFDGQLKRRPRGNGRRAGIRFPGRCTKCCHTTPVFGTEKIETEQMKDILLHLTDAVSNLNRRPEALPPTPAASPSQSAAKRMVPFDGDIMIEYNALRDAICYGREGQSKDSLNAMVGTLIDYFILPQEQAEYSLSGRACRSIPNSKPKKQFPVSTIDAMTNFILPRWKTWHNNDLSKEQIKAAITAKLVNSHSKTKKKNLKGQQQNVEDDIFGGEANNNGLLDNNQQIEQNVTA</sequence>
<feature type="compositionally biased region" description="Polar residues" evidence="1">
    <location>
        <begin position="353"/>
        <end position="371"/>
    </location>
</feature>
<organism evidence="2 3">
    <name type="scientific">Daphnia pulex</name>
    <name type="common">Water flea</name>
    <dbReference type="NCBI Taxonomy" id="6669"/>
    <lineage>
        <taxon>Eukaryota</taxon>
        <taxon>Metazoa</taxon>
        <taxon>Ecdysozoa</taxon>
        <taxon>Arthropoda</taxon>
        <taxon>Crustacea</taxon>
        <taxon>Branchiopoda</taxon>
        <taxon>Diplostraca</taxon>
        <taxon>Cladocera</taxon>
        <taxon>Anomopoda</taxon>
        <taxon>Daphniidae</taxon>
        <taxon>Daphnia</taxon>
    </lineage>
</organism>
<evidence type="ECO:0008006" key="4">
    <source>
        <dbReference type="Google" id="ProtNLM"/>
    </source>
</evidence>
<protein>
    <recommendedName>
        <fullName evidence="4">BEN domain-containing protein</fullName>
    </recommendedName>
</protein>
<feature type="region of interest" description="Disordered" evidence="1">
    <location>
        <begin position="197"/>
        <end position="216"/>
    </location>
</feature>